<dbReference type="KEGG" id="amq:AMETH_1180"/>
<protein>
    <submittedName>
        <fullName evidence="3">Putative hydantoinase</fullName>
    </submittedName>
</protein>
<dbReference type="OrthoDB" id="102473at2"/>
<keyword evidence="4" id="KW-1185">Reference proteome</keyword>
<dbReference type="HOGENOM" id="CLU_020413_1_0_11"/>
<evidence type="ECO:0000259" key="2">
    <source>
        <dbReference type="Pfam" id="PF02538"/>
    </source>
</evidence>
<evidence type="ECO:0000313" key="3">
    <source>
        <dbReference type="EMBL" id="AIJ21272.1"/>
    </source>
</evidence>
<dbReference type="eggNOG" id="COG0146">
    <property type="taxonomic scope" value="Bacteria"/>
</dbReference>
<dbReference type="Proteomes" id="UP000062973">
    <property type="component" value="Chromosome"/>
</dbReference>
<proteinExistence type="predicted"/>
<dbReference type="EMBL" id="CP009110">
    <property type="protein sequence ID" value="AIJ21272.1"/>
    <property type="molecule type" value="Genomic_DNA"/>
</dbReference>
<organism evidence="3 4">
    <name type="scientific">Amycolatopsis methanolica 239</name>
    <dbReference type="NCBI Taxonomy" id="1068978"/>
    <lineage>
        <taxon>Bacteria</taxon>
        <taxon>Bacillati</taxon>
        <taxon>Actinomycetota</taxon>
        <taxon>Actinomycetes</taxon>
        <taxon>Pseudonocardiales</taxon>
        <taxon>Pseudonocardiaceae</taxon>
        <taxon>Amycolatopsis</taxon>
        <taxon>Amycolatopsis methanolica group</taxon>
    </lineage>
</organism>
<evidence type="ECO:0000256" key="1">
    <source>
        <dbReference type="SAM" id="MobiDB-lite"/>
    </source>
</evidence>
<dbReference type="InterPro" id="IPR045079">
    <property type="entry name" value="Oxoprolinase-like"/>
</dbReference>
<name>A0A076MTZ5_AMYME</name>
<dbReference type="AlphaFoldDB" id="A0A076MTZ5"/>
<dbReference type="STRING" id="1068978.AMETH_1180"/>
<dbReference type="RefSeq" id="WP_017987138.1">
    <property type="nucleotide sequence ID" value="NZ_AQUL01000001.1"/>
</dbReference>
<evidence type="ECO:0000313" key="4">
    <source>
        <dbReference type="Proteomes" id="UP000062973"/>
    </source>
</evidence>
<feature type="region of interest" description="Disordered" evidence="1">
    <location>
        <begin position="601"/>
        <end position="636"/>
    </location>
</feature>
<dbReference type="PANTHER" id="PTHR11365:SF23">
    <property type="entry name" value="HYPOTHETICAL 5-OXOPROLINASE (EUROFUNG)-RELATED"/>
    <property type="match status" value="1"/>
</dbReference>
<gene>
    <name evidence="3" type="ORF">AMETH_1180</name>
</gene>
<dbReference type="PATRIC" id="fig|1068978.7.peg.1243"/>
<dbReference type="GO" id="GO:0005829">
    <property type="term" value="C:cytosol"/>
    <property type="evidence" value="ECO:0007669"/>
    <property type="project" value="TreeGrafter"/>
</dbReference>
<dbReference type="PANTHER" id="PTHR11365">
    <property type="entry name" value="5-OXOPROLINASE RELATED"/>
    <property type="match status" value="1"/>
</dbReference>
<dbReference type="Pfam" id="PF02538">
    <property type="entry name" value="Hydantoinase_B"/>
    <property type="match status" value="1"/>
</dbReference>
<reference evidence="3 4" key="1">
    <citation type="submission" date="2014-07" db="EMBL/GenBank/DDBJ databases">
        <title>Whole Genome Sequence of the Amycolatopsis methanolica 239.</title>
        <authorList>
            <person name="Tang B."/>
        </authorList>
    </citation>
    <scope>NUCLEOTIDE SEQUENCE [LARGE SCALE GENOMIC DNA]</scope>
    <source>
        <strain evidence="3 4">239</strain>
    </source>
</reference>
<accession>A0A076MTZ5</accession>
<feature type="domain" description="Hydantoinase B/oxoprolinase" evidence="2">
    <location>
        <begin position="9"/>
        <end position="561"/>
    </location>
</feature>
<sequence>MTAAEQEVDLVTAEIMRQQLYNIAQEMGTVMIRTSGDPIVTEAVDFSTFIADPEGGIIAFSGYMTWHAGPARKSVQHILASVPRDEIYPGDAFICNDPYTTGACHPPDVGIVRPIFFEDELVAWCWSEGHILDVGGMSPGGFAPAAIDCYGEALRFPGIKFMEKGKVSEDVRRLIDANFRLASRNYNDLRCFLAATSVGERRVVDLIARHGLADFRRYVDVNTSLSEQTLRDRITKLPNKTVVGKENIEHNGHANDVFTVRCAMTVEDGVINLDFTGTDPQTDGFVNIAEGAMWGVAVTPLMLMLAPDVAFNEGFFKCLRMNLPEASLVNVQMPAPSSSGHMETGMHVMKLLTRMLSELMAESDDPFVRSHAMAPFHDGWIGGVFAGADDDGNQFVMLDMNGGGAGGGAQTMVDGMDAAGTLTQVSNGLPDIELNELSFPVHYLWRRLNTNSGGPGRFRGGQGIDFAWTSDGVSLGYETVFSSCWQIPPAGVDGGFPGSTSGYQLITNTNVVALTADRKPLTRESITGDVTDLDGKQANVPVRRGDVFIQFEGGGGGLGDPLTRDPRLVAADVRDRYIDRAVAEAVYGVVFKGDSLDADSAATERRRADIRKKRLSESTPGAAKRPSRPSGGAGRPVGFSLTLVSGQGGTVYCCQQCGEPLAEVGKDWRTACARRDRPAHEAASEQGGWARERTESPKVFVTEFLCPGCGAALNVSTDVR</sequence>
<dbReference type="InterPro" id="IPR003692">
    <property type="entry name" value="Hydantoinase_B"/>
</dbReference>
<dbReference type="GO" id="GO:0006749">
    <property type="term" value="P:glutathione metabolic process"/>
    <property type="evidence" value="ECO:0007669"/>
    <property type="project" value="TreeGrafter"/>
</dbReference>
<dbReference type="GO" id="GO:0017168">
    <property type="term" value="F:5-oxoprolinase (ATP-hydrolyzing) activity"/>
    <property type="evidence" value="ECO:0007669"/>
    <property type="project" value="TreeGrafter"/>
</dbReference>